<dbReference type="InterPro" id="IPR011044">
    <property type="entry name" value="Quino_amine_DH_bsu"/>
</dbReference>
<proteinExistence type="predicted"/>
<gene>
    <name evidence="1" type="ORF">J2W91_000459</name>
</gene>
<organism evidence="1 2">
    <name type="scientific">Paenibacillus amylolyticus</name>
    <dbReference type="NCBI Taxonomy" id="1451"/>
    <lineage>
        <taxon>Bacteria</taxon>
        <taxon>Bacillati</taxon>
        <taxon>Bacillota</taxon>
        <taxon>Bacilli</taxon>
        <taxon>Bacillales</taxon>
        <taxon>Paenibacillaceae</taxon>
        <taxon>Paenibacillus</taxon>
    </lineage>
</organism>
<evidence type="ECO:0000313" key="2">
    <source>
        <dbReference type="Proteomes" id="UP001254832"/>
    </source>
</evidence>
<comment type="caution">
    <text evidence="1">The sequence shown here is derived from an EMBL/GenBank/DDBJ whole genome shotgun (WGS) entry which is preliminary data.</text>
</comment>
<dbReference type="RefSeq" id="WP_310136302.1">
    <property type="nucleotide sequence ID" value="NZ_JAVDTR010000001.1"/>
</dbReference>
<dbReference type="AlphaFoldDB" id="A0AAP5H172"/>
<accession>A0AAP5H172</accession>
<reference evidence="1" key="1">
    <citation type="submission" date="2023-07" db="EMBL/GenBank/DDBJ databases">
        <title>Sorghum-associated microbial communities from plants grown in Nebraska, USA.</title>
        <authorList>
            <person name="Schachtman D."/>
        </authorList>
    </citation>
    <scope>NUCLEOTIDE SEQUENCE</scope>
    <source>
        <strain evidence="1">BE80</strain>
    </source>
</reference>
<name>A0AAP5H172_PAEAM</name>
<dbReference type="Gene3D" id="2.130.10.10">
    <property type="entry name" value="YVTN repeat-like/Quinoprotein amine dehydrogenase"/>
    <property type="match status" value="1"/>
</dbReference>
<protein>
    <recommendedName>
        <fullName evidence="3">WD40 repeat domain-containing protein</fullName>
    </recommendedName>
</protein>
<dbReference type="Proteomes" id="UP001254832">
    <property type="component" value="Unassembled WGS sequence"/>
</dbReference>
<dbReference type="SUPFAM" id="SSF50969">
    <property type="entry name" value="YVTN repeat-like/Quinoprotein amine dehydrogenase"/>
    <property type="match status" value="1"/>
</dbReference>
<evidence type="ECO:0008006" key="3">
    <source>
        <dbReference type="Google" id="ProtNLM"/>
    </source>
</evidence>
<evidence type="ECO:0000313" key="1">
    <source>
        <dbReference type="EMBL" id="MDR6722011.1"/>
    </source>
</evidence>
<dbReference type="EMBL" id="JAVDTR010000001">
    <property type="protein sequence ID" value="MDR6722011.1"/>
    <property type="molecule type" value="Genomic_DNA"/>
</dbReference>
<sequence length="433" mass="49222">MSWLDEKIAQQWRQEGRRYAQLVNEFVRKSMAGESPDESEFENDDRSSLSTKVWEMVKQANAQGDVLRLRSELPPASWPMSEQFQSVMQAVQVVGFIAQDGVVFNIGAHTQNGVVYTADSQGLVASPHYHFAGCSPNGMDYALADEAVIRIIRSPDRQLQGQELAMYRWEDIQSSLHNTLPQIESLADCEYPERSLIELIPFNEGQSLLILSTYGVHLIEQSQVSLLHPDPSEIQEYELEDTQIDMGHAAVSENGRWIAFGSQVSNHMLLDRQQNHTYSLYPEMSYPHHAIFTKDNRNVWFNACHFYNGATIQVKLDEVEVNEKKEDWPIVDENARVYASAETHQGIVIGDAYGYLRCVDNQGQEIWRHFVGGTISSIVVSPDQSKLAVGTYSGMLHILDLTSEAMDDYGIGTGTIRERERYVLWRGEEPLRW</sequence>
<dbReference type="InterPro" id="IPR015943">
    <property type="entry name" value="WD40/YVTN_repeat-like_dom_sf"/>
</dbReference>